<name>A0A1N7SR19_9BURK</name>
<reference evidence="1 2" key="1">
    <citation type="submission" date="2016-12" db="EMBL/GenBank/DDBJ databases">
        <authorList>
            <person name="Song W.-J."/>
            <person name="Kurnit D.M."/>
        </authorList>
    </citation>
    <scope>NUCLEOTIDE SEQUENCE [LARGE SCALE GENOMIC DNA]</scope>
    <source>
        <strain evidence="1 2">STM7296</strain>
    </source>
</reference>
<keyword evidence="2" id="KW-1185">Reference proteome</keyword>
<dbReference type="AlphaFoldDB" id="A0A1N7SR19"/>
<dbReference type="EMBL" id="CYGX02000204">
    <property type="protein sequence ID" value="SIT49893.1"/>
    <property type="molecule type" value="Genomic_DNA"/>
</dbReference>
<proteinExistence type="predicted"/>
<evidence type="ECO:0000313" key="2">
    <source>
        <dbReference type="Proteomes" id="UP000187012"/>
    </source>
</evidence>
<protein>
    <submittedName>
        <fullName evidence="1">Uncharacterized protein</fullName>
    </submittedName>
</protein>
<sequence>MTMRAKAEPILRRIENTSKHVTAANLGSAVLGVDVTLTAYHCRSDGQNPPATPLDP</sequence>
<organism evidence="1 2">
    <name type="scientific">Paraburkholderia ribeironis</name>
    <dbReference type="NCBI Taxonomy" id="1247936"/>
    <lineage>
        <taxon>Bacteria</taxon>
        <taxon>Pseudomonadati</taxon>
        <taxon>Pseudomonadota</taxon>
        <taxon>Betaproteobacteria</taxon>
        <taxon>Burkholderiales</taxon>
        <taxon>Burkholderiaceae</taxon>
        <taxon>Paraburkholderia</taxon>
    </lineage>
</organism>
<dbReference type="Proteomes" id="UP000187012">
    <property type="component" value="Unassembled WGS sequence"/>
</dbReference>
<gene>
    <name evidence="1" type="ORF">BN2475_2040001</name>
</gene>
<accession>A0A1N7SR19</accession>
<evidence type="ECO:0000313" key="1">
    <source>
        <dbReference type="EMBL" id="SIT49893.1"/>
    </source>
</evidence>